<dbReference type="Pfam" id="PF00557">
    <property type="entry name" value="Peptidase_M24"/>
    <property type="match status" value="1"/>
</dbReference>
<evidence type="ECO:0000313" key="3">
    <source>
        <dbReference type="EMBL" id="TCS81183.1"/>
    </source>
</evidence>
<feature type="domain" description="Creatinase N-terminal" evidence="2">
    <location>
        <begin position="6"/>
        <end position="131"/>
    </location>
</feature>
<proteinExistence type="predicted"/>
<dbReference type="InterPro" id="IPR036005">
    <property type="entry name" value="Creatinase/aminopeptidase-like"/>
</dbReference>
<reference evidence="3 4" key="1">
    <citation type="submission" date="2019-03" db="EMBL/GenBank/DDBJ databases">
        <title>Genomic Encyclopedia of Type Strains, Phase IV (KMG-IV): sequencing the most valuable type-strain genomes for metagenomic binning, comparative biology and taxonomic classification.</title>
        <authorList>
            <person name="Goeker M."/>
        </authorList>
    </citation>
    <scope>NUCLEOTIDE SEQUENCE [LARGE SCALE GENOMIC DNA]</scope>
    <source>
        <strain evidence="3 4">DSM 29489</strain>
    </source>
</reference>
<gene>
    <name evidence="3" type="ORF">EDD59_104113</name>
</gene>
<dbReference type="Pfam" id="PF01321">
    <property type="entry name" value="Creatinase_N"/>
    <property type="match status" value="1"/>
</dbReference>
<dbReference type="PANTHER" id="PTHR46112:SF3">
    <property type="entry name" value="AMINOPEPTIDASE YPDF"/>
    <property type="match status" value="1"/>
</dbReference>
<dbReference type="SUPFAM" id="SSF55920">
    <property type="entry name" value="Creatinase/aminopeptidase"/>
    <property type="match status" value="1"/>
</dbReference>
<dbReference type="RefSeq" id="WP_132379331.1">
    <property type="nucleotide sequence ID" value="NZ_SLZZ01000004.1"/>
</dbReference>
<feature type="domain" description="Peptidase M24" evidence="1">
    <location>
        <begin position="139"/>
        <end position="342"/>
    </location>
</feature>
<name>A0A4R3KDR0_9FIRM</name>
<dbReference type="InterPro" id="IPR000587">
    <property type="entry name" value="Creatinase_N"/>
</dbReference>
<dbReference type="InterPro" id="IPR000994">
    <property type="entry name" value="Pept_M24"/>
</dbReference>
<dbReference type="PANTHER" id="PTHR46112">
    <property type="entry name" value="AMINOPEPTIDASE"/>
    <property type="match status" value="1"/>
</dbReference>
<dbReference type="OrthoDB" id="9806388at2"/>
<dbReference type="AlphaFoldDB" id="A0A4R3KDR0"/>
<evidence type="ECO:0000313" key="4">
    <source>
        <dbReference type="Proteomes" id="UP000295726"/>
    </source>
</evidence>
<dbReference type="InterPro" id="IPR050659">
    <property type="entry name" value="Peptidase_M24B"/>
</dbReference>
<protein>
    <submittedName>
        <fullName evidence="3">Xaa-Pro dipeptidase</fullName>
    </submittedName>
</protein>
<evidence type="ECO:0000259" key="1">
    <source>
        <dbReference type="Pfam" id="PF00557"/>
    </source>
</evidence>
<keyword evidence="4" id="KW-1185">Reference proteome</keyword>
<dbReference type="EMBL" id="SLZZ01000004">
    <property type="protein sequence ID" value="TCS81183.1"/>
    <property type="molecule type" value="Genomic_DNA"/>
</dbReference>
<dbReference type="CDD" id="cd01092">
    <property type="entry name" value="APP-like"/>
    <property type="match status" value="1"/>
</dbReference>
<accession>A0A4R3KDR0</accession>
<sequence>MDTGKLNRILEAMKEQDMPQMIIADPLTIFWLTGKMIIPGERLLALYLNVNGSHKLMINELFPQEKDLGVELVYYNDIQDGVEILSKFVEKDKPIGIDKIWPARFLLRLQELGAGSKFLNGSMIIDYIRMIKDEKEQALMRESSRLNDIAVERLIPWVGKGLTEKELNAKIREIYKELGCEDVSFDPITAYAKGAADPHHVTDDSKGKRGDCVILDIGGFKDHYASDLTRTVFIGEVSDRAREIYDIVVEANRRGIAAAKPGNRMCDVDAAARDYITEKGFGEYFTHRTGHSIGLEDHEFGDVSSVNTDIIKPGQCFSVEPGIYLADEGIGVRIEDLVLITEDGCEVLNHFTKDLIIVPEEA</sequence>
<evidence type="ECO:0000259" key="2">
    <source>
        <dbReference type="Pfam" id="PF01321"/>
    </source>
</evidence>
<dbReference type="Proteomes" id="UP000295726">
    <property type="component" value="Unassembled WGS sequence"/>
</dbReference>
<dbReference type="Gene3D" id="3.90.230.10">
    <property type="entry name" value="Creatinase/methionine aminopeptidase superfamily"/>
    <property type="match status" value="1"/>
</dbReference>
<comment type="caution">
    <text evidence="3">The sequence shown here is derived from an EMBL/GenBank/DDBJ whole genome shotgun (WGS) entry which is preliminary data.</text>
</comment>
<dbReference type="Gene3D" id="3.40.350.10">
    <property type="entry name" value="Creatinase/prolidase N-terminal domain"/>
    <property type="match status" value="1"/>
</dbReference>
<organism evidence="3 4">
    <name type="scientific">Muricomes intestini</name>
    <dbReference type="NCBI Taxonomy" id="1796634"/>
    <lineage>
        <taxon>Bacteria</taxon>
        <taxon>Bacillati</taxon>
        <taxon>Bacillota</taxon>
        <taxon>Clostridia</taxon>
        <taxon>Lachnospirales</taxon>
        <taxon>Lachnospiraceae</taxon>
        <taxon>Muricomes</taxon>
    </lineage>
</organism>
<dbReference type="SUPFAM" id="SSF53092">
    <property type="entry name" value="Creatinase/prolidase N-terminal domain"/>
    <property type="match status" value="1"/>
</dbReference>
<dbReference type="InterPro" id="IPR029149">
    <property type="entry name" value="Creatin/AminoP/Spt16_N"/>
</dbReference>